<dbReference type="PANTHER" id="PTHR43386">
    <property type="entry name" value="OLIGOPEPTIDE TRANSPORT SYSTEM PERMEASE PROTEIN APPC"/>
    <property type="match status" value="1"/>
</dbReference>
<dbReference type="InterPro" id="IPR035906">
    <property type="entry name" value="MetI-like_sf"/>
</dbReference>
<dbReference type="PANTHER" id="PTHR43386:SF1">
    <property type="entry name" value="D,D-DIPEPTIDE TRANSPORT SYSTEM PERMEASE PROTEIN DDPC-RELATED"/>
    <property type="match status" value="1"/>
</dbReference>
<keyword evidence="3" id="KW-1003">Cell membrane</keyword>
<dbReference type="InterPro" id="IPR000515">
    <property type="entry name" value="MetI-like"/>
</dbReference>
<proteinExistence type="inferred from homology"/>
<comment type="similarity">
    <text evidence="7">Belongs to the binding-protein-dependent transport system permease family.</text>
</comment>
<dbReference type="Proteomes" id="UP000055014">
    <property type="component" value="Unassembled WGS sequence"/>
</dbReference>
<evidence type="ECO:0000313" key="9">
    <source>
        <dbReference type="EMBL" id="KUK89352.1"/>
    </source>
</evidence>
<feature type="transmembrane region" description="Helical" evidence="7">
    <location>
        <begin position="230"/>
        <end position="257"/>
    </location>
</feature>
<name>A0A117M7Z4_9BACT</name>
<dbReference type="GO" id="GO:0055085">
    <property type="term" value="P:transmembrane transport"/>
    <property type="evidence" value="ECO:0007669"/>
    <property type="project" value="InterPro"/>
</dbReference>
<dbReference type="AlphaFoldDB" id="A0A117M7Z4"/>
<evidence type="ECO:0000256" key="7">
    <source>
        <dbReference type="RuleBase" id="RU363032"/>
    </source>
</evidence>
<comment type="subcellular location">
    <subcellularLocation>
        <location evidence="1 7">Cell membrane</location>
        <topology evidence="1 7">Multi-pass membrane protein</topology>
    </subcellularLocation>
</comment>
<keyword evidence="6 7" id="KW-0472">Membrane</keyword>
<gene>
    <name evidence="9" type="ORF">XE02_1067</name>
</gene>
<organism evidence="9 10">
    <name type="scientific">Mesotoga infera</name>
    <dbReference type="NCBI Taxonomy" id="1236046"/>
    <lineage>
        <taxon>Bacteria</taxon>
        <taxon>Thermotogati</taxon>
        <taxon>Thermotogota</taxon>
        <taxon>Thermotogae</taxon>
        <taxon>Kosmotogales</taxon>
        <taxon>Kosmotogaceae</taxon>
        <taxon>Mesotoga</taxon>
    </lineage>
</organism>
<keyword evidence="2 7" id="KW-0813">Transport</keyword>
<dbReference type="PROSITE" id="PS50928">
    <property type="entry name" value="ABC_TM1"/>
    <property type="match status" value="1"/>
</dbReference>
<dbReference type="EMBL" id="LGGW01000097">
    <property type="protein sequence ID" value="KUK89352.1"/>
    <property type="molecule type" value="Genomic_DNA"/>
</dbReference>
<feature type="transmembrane region" description="Helical" evidence="7">
    <location>
        <begin position="6"/>
        <end position="28"/>
    </location>
</feature>
<accession>A0A117M7Z4</accession>
<evidence type="ECO:0000313" key="10">
    <source>
        <dbReference type="Proteomes" id="UP000055014"/>
    </source>
</evidence>
<dbReference type="GO" id="GO:0005886">
    <property type="term" value="C:plasma membrane"/>
    <property type="evidence" value="ECO:0007669"/>
    <property type="project" value="UniProtKB-SubCell"/>
</dbReference>
<keyword evidence="5 7" id="KW-1133">Transmembrane helix</keyword>
<evidence type="ECO:0000256" key="5">
    <source>
        <dbReference type="ARBA" id="ARBA00022989"/>
    </source>
</evidence>
<feature type="transmembrane region" description="Helical" evidence="7">
    <location>
        <begin position="117"/>
        <end position="141"/>
    </location>
</feature>
<dbReference type="CDD" id="cd06261">
    <property type="entry name" value="TM_PBP2"/>
    <property type="match status" value="1"/>
</dbReference>
<feature type="domain" description="ABC transmembrane type-1" evidence="8">
    <location>
        <begin position="68"/>
        <end position="257"/>
    </location>
</feature>
<dbReference type="Gene3D" id="1.10.3720.10">
    <property type="entry name" value="MetI-like"/>
    <property type="match status" value="1"/>
</dbReference>
<dbReference type="InterPro" id="IPR050366">
    <property type="entry name" value="BP-dependent_transpt_permease"/>
</dbReference>
<dbReference type="Pfam" id="PF00528">
    <property type="entry name" value="BPD_transp_1"/>
    <property type="match status" value="1"/>
</dbReference>
<dbReference type="PATRIC" id="fig|1236046.5.peg.864"/>
<dbReference type="SUPFAM" id="SSF161098">
    <property type="entry name" value="MetI-like"/>
    <property type="match status" value="1"/>
</dbReference>
<feature type="transmembrane region" description="Helical" evidence="7">
    <location>
        <begin position="71"/>
        <end position="97"/>
    </location>
</feature>
<sequence length="267" mass="29378">MNKRRINLWIGIVLISILMLMMIVSLLYTPFPVTEINRLERFEPPSMRHLLGTDNFGRDVLSRIMKGSQTAFFVGLVAVSIGSVFGVLIGAISGYFGGIVDEIIMRIVDAMMAFPSILLALMFVSVFGVGLRNTIIAIGIMSIPSFARITRSGFVQHKELDYVKNAKIKGVSNLRIMFRHILPNVLSPIVVAASMGFANAVLAEAALSYLGLGIQPPNPSWGRMLSESQVFITVSPWYAIAPGIFITLLVLGFNFLGDGIRDIRENR</sequence>
<protein>
    <submittedName>
        <fullName evidence="9">ABC-type dipeptide/oligopeptide/nickel transport system, permease component</fullName>
    </submittedName>
</protein>
<evidence type="ECO:0000259" key="8">
    <source>
        <dbReference type="PROSITE" id="PS50928"/>
    </source>
</evidence>
<reference evidence="10" key="1">
    <citation type="journal article" date="2015" name="MBio">
        <title>Genome-Resolved Metagenomic Analysis Reveals Roles for Candidate Phyla and Other Microbial Community Members in Biogeochemical Transformations in Oil Reservoirs.</title>
        <authorList>
            <person name="Hu P."/>
            <person name="Tom L."/>
            <person name="Singh A."/>
            <person name="Thomas B.C."/>
            <person name="Baker B.J."/>
            <person name="Piceno Y.M."/>
            <person name="Andersen G.L."/>
            <person name="Banfield J.F."/>
        </authorList>
    </citation>
    <scope>NUCLEOTIDE SEQUENCE [LARGE SCALE GENOMIC DNA]</scope>
</reference>
<evidence type="ECO:0000256" key="6">
    <source>
        <dbReference type="ARBA" id="ARBA00023136"/>
    </source>
</evidence>
<evidence type="ECO:0000256" key="3">
    <source>
        <dbReference type="ARBA" id="ARBA00022475"/>
    </source>
</evidence>
<keyword evidence="4 7" id="KW-0812">Transmembrane</keyword>
<comment type="caution">
    <text evidence="9">The sequence shown here is derived from an EMBL/GenBank/DDBJ whole genome shotgun (WGS) entry which is preliminary data.</text>
</comment>
<evidence type="ECO:0000256" key="2">
    <source>
        <dbReference type="ARBA" id="ARBA00022448"/>
    </source>
</evidence>
<evidence type="ECO:0000256" key="1">
    <source>
        <dbReference type="ARBA" id="ARBA00004651"/>
    </source>
</evidence>
<feature type="transmembrane region" description="Helical" evidence="7">
    <location>
        <begin position="185"/>
        <end position="210"/>
    </location>
</feature>
<evidence type="ECO:0000256" key="4">
    <source>
        <dbReference type="ARBA" id="ARBA00022692"/>
    </source>
</evidence>